<dbReference type="Pfam" id="PF14520">
    <property type="entry name" value="HHH_5"/>
    <property type="match status" value="1"/>
</dbReference>
<dbReference type="EMBL" id="LAZR01023790">
    <property type="protein sequence ID" value="KKL77298.1"/>
    <property type="molecule type" value="Genomic_DNA"/>
</dbReference>
<protein>
    <recommendedName>
        <fullName evidence="2">DisA/LigA helix-hairpin-helix motif domain-containing protein</fullName>
    </recommendedName>
</protein>
<accession>A0A0F9ET64</accession>
<evidence type="ECO:0000313" key="1">
    <source>
        <dbReference type="EMBL" id="KKL77298.1"/>
    </source>
</evidence>
<reference evidence="1" key="1">
    <citation type="journal article" date="2015" name="Nature">
        <title>Complex archaea that bridge the gap between prokaryotes and eukaryotes.</title>
        <authorList>
            <person name="Spang A."/>
            <person name="Saw J.H."/>
            <person name="Jorgensen S.L."/>
            <person name="Zaremba-Niedzwiedzka K."/>
            <person name="Martijn J."/>
            <person name="Lind A.E."/>
            <person name="van Eijk R."/>
            <person name="Schleper C."/>
            <person name="Guy L."/>
            <person name="Ettema T.J."/>
        </authorList>
    </citation>
    <scope>NUCLEOTIDE SEQUENCE</scope>
</reference>
<dbReference type="AlphaFoldDB" id="A0A0F9ET64"/>
<dbReference type="SUPFAM" id="SSF47781">
    <property type="entry name" value="RuvA domain 2-like"/>
    <property type="match status" value="1"/>
</dbReference>
<name>A0A0F9ET64_9ZZZZ</name>
<comment type="caution">
    <text evidence="1">The sequence shown here is derived from an EMBL/GenBank/DDBJ whole genome shotgun (WGS) entry which is preliminary data.</text>
</comment>
<dbReference type="Gene3D" id="1.10.150.20">
    <property type="entry name" value="5' to 3' exonuclease, C-terminal subdomain"/>
    <property type="match status" value="1"/>
</dbReference>
<evidence type="ECO:0008006" key="2">
    <source>
        <dbReference type="Google" id="ProtNLM"/>
    </source>
</evidence>
<organism evidence="1">
    <name type="scientific">marine sediment metagenome</name>
    <dbReference type="NCBI Taxonomy" id="412755"/>
    <lineage>
        <taxon>unclassified sequences</taxon>
        <taxon>metagenomes</taxon>
        <taxon>ecological metagenomes</taxon>
    </lineage>
</organism>
<dbReference type="InterPro" id="IPR010994">
    <property type="entry name" value="RuvA_2-like"/>
</dbReference>
<proteinExistence type="predicted"/>
<gene>
    <name evidence="1" type="ORF">LCGC14_2036280</name>
</gene>
<sequence>MTKPIDPTKLTTLMMDNHEPASMYAMLDQVMTLTMTGLNDQLFADYLWNGSEGPSQAERKTITDLLGGEGTAKSLLAIEDQLRRQKTAHPDIRLMLIVEGIATPTPTGTTTWYESRTNKRIMHSGREFKLPLQTVYAWTYQVSRFLEVYFTPNMVCTARMLTAFYKSDQKAEHTTFERYLKVMDWHPNPQVQGLINIGSGIGEVRAKALIDKFGTVWHVLKASPAELSVVEGIGIRTAQQLLRRVGRTDA</sequence>